<proteinExistence type="predicted"/>
<keyword evidence="2" id="KW-1185">Reference proteome</keyword>
<sequence>MKARIEENVVYSPYPNIEIPVCSFYTLAKERFLAESDKVALVGDGKSLTRAEVLARMERYAVGLQQHGVLPGDRICIHLNNKVDNLLVMYGCVLAGATVVLAKTSLTEAISAGTIRPPTVPCDRRQASSAAKPYLRRGRKDVVVARSSGHSAESCPAGSGTGMATIATATPNGALGRIGRNDQPAMVRATTQATTTGNHATTEAAIPSAQLVTNEDIATDLAKGQSTEADDNIPEATESC</sequence>
<name>A0ACB7SKC3_HYAAI</name>
<accession>A0ACB7SKC3</accession>
<evidence type="ECO:0000313" key="2">
    <source>
        <dbReference type="Proteomes" id="UP000821845"/>
    </source>
</evidence>
<comment type="caution">
    <text evidence="1">The sequence shown here is derived from an EMBL/GenBank/DDBJ whole genome shotgun (WGS) entry which is preliminary data.</text>
</comment>
<evidence type="ECO:0000313" key="1">
    <source>
        <dbReference type="EMBL" id="KAH6935015.1"/>
    </source>
</evidence>
<protein>
    <submittedName>
        <fullName evidence="1">Uncharacterized protein</fullName>
    </submittedName>
</protein>
<dbReference type="EMBL" id="CM023483">
    <property type="protein sequence ID" value="KAH6935015.1"/>
    <property type="molecule type" value="Genomic_DNA"/>
</dbReference>
<organism evidence="1 2">
    <name type="scientific">Hyalomma asiaticum</name>
    <name type="common">Tick</name>
    <dbReference type="NCBI Taxonomy" id="266040"/>
    <lineage>
        <taxon>Eukaryota</taxon>
        <taxon>Metazoa</taxon>
        <taxon>Ecdysozoa</taxon>
        <taxon>Arthropoda</taxon>
        <taxon>Chelicerata</taxon>
        <taxon>Arachnida</taxon>
        <taxon>Acari</taxon>
        <taxon>Parasitiformes</taxon>
        <taxon>Ixodida</taxon>
        <taxon>Ixodoidea</taxon>
        <taxon>Ixodidae</taxon>
        <taxon>Hyalomminae</taxon>
        <taxon>Hyalomma</taxon>
    </lineage>
</organism>
<reference evidence="1" key="1">
    <citation type="submission" date="2020-05" db="EMBL/GenBank/DDBJ databases">
        <title>Large-scale comparative analyses of tick genomes elucidate their genetic diversity and vector capacities.</title>
        <authorList>
            <person name="Jia N."/>
            <person name="Wang J."/>
            <person name="Shi W."/>
            <person name="Du L."/>
            <person name="Sun Y."/>
            <person name="Zhan W."/>
            <person name="Jiang J."/>
            <person name="Wang Q."/>
            <person name="Zhang B."/>
            <person name="Ji P."/>
            <person name="Sakyi L.B."/>
            <person name="Cui X."/>
            <person name="Yuan T."/>
            <person name="Jiang B."/>
            <person name="Yang W."/>
            <person name="Lam T.T.-Y."/>
            <person name="Chang Q."/>
            <person name="Ding S."/>
            <person name="Wang X."/>
            <person name="Zhu J."/>
            <person name="Ruan X."/>
            <person name="Zhao L."/>
            <person name="Wei J."/>
            <person name="Que T."/>
            <person name="Du C."/>
            <person name="Cheng J."/>
            <person name="Dai P."/>
            <person name="Han X."/>
            <person name="Huang E."/>
            <person name="Gao Y."/>
            <person name="Liu J."/>
            <person name="Shao H."/>
            <person name="Ye R."/>
            <person name="Li L."/>
            <person name="Wei W."/>
            <person name="Wang X."/>
            <person name="Wang C."/>
            <person name="Yang T."/>
            <person name="Huo Q."/>
            <person name="Li W."/>
            <person name="Guo W."/>
            <person name="Chen H."/>
            <person name="Zhou L."/>
            <person name="Ni X."/>
            <person name="Tian J."/>
            <person name="Zhou Y."/>
            <person name="Sheng Y."/>
            <person name="Liu T."/>
            <person name="Pan Y."/>
            <person name="Xia L."/>
            <person name="Li J."/>
            <person name="Zhao F."/>
            <person name="Cao W."/>
        </authorList>
    </citation>
    <scope>NUCLEOTIDE SEQUENCE</scope>
    <source>
        <strain evidence="1">Hyas-2018</strain>
    </source>
</reference>
<gene>
    <name evidence="1" type="ORF">HPB50_002964</name>
</gene>
<dbReference type="Proteomes" id="UP000821845">
    <property type="component" value="Chromosome 3"/>
</dbReference>